<accession>A0ABT2WZ76</accession>
<proteinExistence type="predicted"/>
<evidence type="ECO:0008006" key="3">
    <source>
        <dbReference type="Google" id="ProtNLM"/>
    </source>
</evidence>
<comment type="caution">
    <text evidence="1">The sequence shown here is derived from an EMBL/GenBank/DDBJ whole genome shotgun (WGS) entry which is preliminary data.</text>
</comment>
<protein>
    <recommendedName>
        <fullName evidence="3">DUF1214 domain-containing protein</fullName>
    </recommendedName>
</protein>
<evidence type="ECO:0000313" key="1">
    <source>
        <dbReference type="EMBL" id="MCU9840567.1"/>
    </source>
</evidence>
<keyword evidence="2" id="KW-1185">Reference proteome</keyword>
<dbReference type="Proteomes" id="UP001321014">
    <property type="component" value="Unassembled WGS sequence"/>
</dbReference>
<sequence length="45" mass="5346">MSAGREKNWIQAIQGKPWFVFFRLYGPTEAFFEREWILPNVEKAG</sequence>
<dbReference type="Gene3D" id="2.60.120.600">
    <property type="entry name" value="Domain of unknown function DUF1214, C-terminal domain"/>
    <property type="match status" value="1"/>
</dbReference>
<dbReference type="InterPro" id="IPR037049">
    <property type="entry name" value="DUF1214_C_sf"/>
</dbReference>
<dbReference type="EMBL" id="JAOVQN010000049">
    <property type="protein sequence ID" value="MCU9840567.1"/>
    <property type="molecule type" value="Genomic_DNA"/>
</dbReference>
<name>A0ABT2WZ76_9RHOB</name>
<evidence type="ECO:0000313" key="2">
    <source>
        <dbReference type="Proteomes" id="UP001321014"/>
    </source>
</evidence>
<reference evidence="1 2" key="1">
    <citation type="submission" date="2022-10" db="EMBL/GenBank/DDBJ databases">
        <title>Ruegeria sp. nov., isolated from ocean surface water.</title>
        <authorList>
            <person name="He W."/>
            <person name="Wang L."/>
            <person name="Zhang D.-F."/>
        </authorList>
    </citation>
    <scope>NUCLEOTIDE SEQUENCE [LARGE SCALE GENOMIC DNA]</scope>
    <source>
        <strain evidence="1 2">WL0004</strain>
    </source>
</reference>
<gene>
    <name evidence="1" type="ORF">OEZ49_22730</name>
</gene>
<organism evidence="1 2">
    <name type="scientific">Ruegeria marisflavi</name>
    <dbReference type="NCBI Taxonomy" id="2984152"/>
    <lineage>
        <taxon>Bacteria</taxon>
        <taxon>Pseudomonadati</taxon>
        <taxon>Pseudomonadota</taxon>
        <taxon>Alphaproteobacteria</taxon>
        <taxon>Rhodobacterales</taxon>
        <taxon>Roseobacteraceae</taxon>
        <taxon>Ruegeria</taxon>
    </lineage>
</organism>
<dbReference type="SUPFAM" id="SSF160935">
    <property type="entry name" value="VPA0735-like"/>
    <property type="match status" value="1"/>
</dbReference>